<accession>A0A4S8M745</accession>
<evidence type="ECO:0000313" key="1">
    <source>
        <dbReference type="EMBL" id="THU98127.1"/>
    </source>
</evidence>
<dbReference type="EMBL" id="ML179142">
    <property type="protein sequence ID" value="THU98127.1"/>
    <property type="molecule type" value="Genomic_DNA"/>
</dbReference>
<evidence type="ECO:0000313" key="2">
    <source>
        <dbReference type="Proteomes" id="UP000297245"/>
    </source>
</evidence>
<gene>
    <name evidence="1" type="ORF">K435DRAFT_795941</name>
</gene>
<reference evidence="1 2" key="1">
    <citation type="journal article" date="2019" name="Nat. Ecol. Evol.">
        <title>Megaphylogeny resolves global patterns of mushroom evolution.</title>
        <authorList>
            <person name="Varga T."/>
            <person name="Krizsan K."/>
            <person name="Foldi C."/>
            <person name="Dima B."/>
            <person name="Sanchez-Garcia M."/>
            <person name="Sanchez-Ramirez S."/>
            <person name="Szollosi G.J."/>
            <person name="Szarkandi J.G."/>
            <person name="Papp V."/>
            <person name="Albert L."/>
            <person name="Andreopoulos W."/>
            <person name="Angelini C."/>
            <person name="Antonin V."/>
            <person name="Barry K.W."/>
            <person name="Bougher N.L."/>
            <person name="Buchanan P."/>
            <person name="Buyck B."/>
            <person name="Bense V."/>
            <person name="Catcheside P."/>
            <person name="Chovatia M."/>
            <person name="Cooper J."/>
            <person name="Damon W."/>
            <person name="Desjardin D."/>
            <person name="Finy P."/>
            <person name="Geml J."/>
            <person name="Haridas S."/>
            <person name="Hughes K."/>
            <person name="Justo A."/>
            <person name="Karasinski D."/>
            <person name="Kautmanova I."/>
            <person name="Kiss B."/>
            <person name="Kocsube S."/>
            <person name="Kotiranta H."/>
            <person name="LaButti K.M."/>
            <person name="Lechner B.E."/>
            <person name="Liimatainen K."/>
            <person name="Lipzen A."/>
            <person name="Lukacs Z."/>
            <person name="Mihaltcheva S."/>
            <person name="Morgado L.N."/>
            <person name="Niskanen T."/>
            <person name="Noordeloos M.E."/>
            <person name="Ohm R.A."/>
            <person name="Ortiz-Santana B."/>
            <person name="Ovrebo C."/>
            <person name="Racz N."/>
            <person name="Riley R."/>
            <person name="Savchenko A."/>
            <person name="Shiryaev A."/>
            <person name="Soop K."/>
            <person name="Spirin V."/>
            <person name="Szebenyi C."/>
            <person name="Tomsovsky M."/>
            <person name="Tulloss R.E."/>
            <person name="Uehling J."/>
            <person name="Grigoriev I.V."/>
            <person name="Vagvolgyi C."/>
            <person name="Papp T."/>
            <person name="Martin F.M."/>
            <person name="Miettinen O."/>
            <person name="Hibbett D.S."/>
            <person name="Nagy L.G."/>
        </authorList>
    </citation>
    <scope>NUCLEOTIDE SEQUENCE [LARGE SCALE GENOMIC DNA]</scope>
    <source>
        <strain evidence="1 2">CBS 962.96</strain>
    </source>
</reference>
<dbReference type="OrthoDB" id="2824656at2759"/>
<name>A0A4S8M745_DENBC</name>
<organism evidence="1 2">
    <name type="scientific">Dendrothele bispora (strain CBS 962.96)</name>
    <dbReference type="NCBI Taxonomy" id="1314807"/>
    <lineage>
        <taxon>Eukaryota</taxon>
        <taxon>Fungi</taxon>
        <taxon>Dikarya</taxon>
        <taxon>Basidiomycota</taxon>
        <taxon>Agaricomycotina</taxon>
        <taxon>Agaricomycetes</taxon>
        <taxon>Agaricomycetidae</taxon>
        <taxon>Agaricales</taxon>
        <taxon>Agaricales incertae sedis</taxon>
        <taxon>Dendrothele</taxon>
    </lineage>
</organism>
<protein>
    <recommendedName>
        <fullName evidence="3">ABM domain-containing protein</fullName>
    </recommendedName>
</protein>
<dbReference type="AlphaFoldDB" id="A0A4S8M745"/>
<dbReference type="Proteomes" id="UP000297245">
    <property type="component" value="Unassembled WGS sequence"/>
</dbReference>
<evidence type="ECO:0008006" key="3">
    <source>
        <dbReference type="Google" id="ProtNLM"/>
    </source>
</evidence>
<keyword evidence="2" id="KW-1185">Reference proteome</keyword>
<sequence length="206" mass="23133">MNPITLELLKFTVNKGFDLAAPTFTSLRQTVKKYGVKEQHFGITEDDPNQLLWVIQWPGNTNPGEVKPNSDAEFRQKVNALDINSKPESYHVPFRFEEEVKDALDAPLSEFAFVVLQESTKTDTIINSLHRTFSDCYYAKGFSGGSWGIASNNDRVCLYVLGWESRAHHTEYSKGPIFALEIDNLAPHFAPGSIGLFSKLKKESSS</sequence>
<proteinExistence type="predicted"/>